<evidence type="ECO:0000256" key="9">
    <source>
        <dbReference type="HAMAP-Rule" id="MF_00161"/>
    </source>
</evidence>
<evidence type="ECO:0000256" key="2">
    <source>
        <dbReference type="ARBA" id="ARBA00022475"/>
    </source>
</evidence>
<comment type="subcellular location">
    <subcellularLocation>
        <location evidence="9">Cell membrane</location>
        <topology evidence="9">Multi-pass membrane protein</topology>
    </subcellularLocation>
</comment>
<dbReference type="PANTHER" id="PTHR33695:SF1">
    <property type="entry name" value="LIPOPROTEIN SIGNAL PEPTIDASE"/>
    <property type="match status" value="1"/>
</dbReference>
<organism evidence="12 13">
    <name type="scientific">Loigolactobacillus zhaoyuanensis</name>
    <dbReference type="NCBI Taxonomy" id="2486017"/>
    <lineage>
        <taxon>Bacteria</taxon>
        <taxon>Bacillati</taxon>
        <taxon>Bacillota</taxon>
        <taxon>Bacilli</taxon>
        <taxon>Lactobacillales</taxon>
        <taxon>Lactobacillaceae</taxon>
        <taxon>Loigolactobacillus</taxon>
    </lineage>
</organism>
<keyword evidence="7 9" id="KW-1133">Transmembrane helix</keyword>
<comment type="caution">
    <text evidence="9">Lacks conserved residue(s) required for the propagation of feature annotation.</text>
</comment>
<dbReference type="InterPro" id="IPR001872">
    <property type="entry name" value="Peptidase_A8"/>
</dbReference>
<comment type="pathway">
    <text evidence="9">Protein modification; lipoprotein biosynthesis (signal peptide cleavage).</text>
</comment>
<evidence type="ECO:0000256" key="11">
    <source>
        <dbReference type="RuleBase" id="RU004181"/>
    </source>
</evidence>
<evidence type="ECO:0000256" key="8">
    <source>
        <dbReference type="ARBA" id="ARBA00023136"/>
    </source>
</evidence>
<dbReference type="HAMAP" id="MF_00161">
    <property type="entry name" value="LspA"/>
    <property type="match status" value="1"/>
</dbReference>
<evidence type="ECO:0000313" key="12">
    <source>
        <dbReference type="EMBL" id="MFL2028953.1"/>
    </source>
</evidence>
<accession>A0ABW8UC36</accession>
<dbReference type="EMBL" id="JBGQPK010000013">
    <property type="protein sequence ID" value="MFL2028953.1"/>
    <property type="molecule type" value="Genomic_DNA"/>
</dbReference>
<comment type="similarity">
    <text evidence="1 9 11">Belongs to the peptidase A8 family.</text>
</comment>
<dbReference type="Proteomes" id="UP001625389">
    <property type="component" value="Unassembled WGS sequence"/>
</dbReference>
<comment type="function">
    <text evidence="9 10">This protein specifically catalyzes the removal of signal peptides from prolipoproteins.</text>
</comment>
<feature type="active site" evidence="9">
    <location>
        <position position="111"/>
    </location>
</feature>
<evidence type="ECO:0000256" key="4">
    <source>
        <dbReference type="ARBA" id="ARBA00022692"/>
    </source>
</evidence>
<proteinExistence type="inferred from homology"/>
<evidence type="ECO:0000256" key="10">
    <source>
        <dbReference type="RuleBase" id="RU000594"/>
    </source>
</evidence>
<dbReference type="PRINTS" id="PR00781">
    <property type="entry name" value="LIPOSIGPTASE"/>
</dbReference>
<feature type="transmembrane region" description="Helical" evidence="9">
    <location>
        <begin position="58"/>
        <end position="76"/>
    </location>
</feature>
<dbReference type="NCBIfam" id="TIGR00077">
    <property type="entry name" value="lspA"/>
    <property type="match status" value="1"/>
</dbReference>
<feature type="active site" evidence="9">
    <location>
        <position position="127"/>
    </location>
</feature>
<name>A0ABW8UC36_9LACO</name>
<dbReference type="RefSeq" id="WP_125550354.1">
    <property type="nucleotide sequence ID" value="NZ_JBGQPK010000013.1"/>
</dbReference>
<comment type="caution">
    <text evidence="12">The sequence shown here is derived from an EMBL/GenBank/DDBJ whole genome shotgun (WGS) entry which is preliminary data.</text>
</comment>
<keyword evidence="5 9" id="KW-0064">Aspartyl protease</keyword>
<reference evidence="12 13" key="1">
    <citation type="submission" date="2024-08" db="EMBL/GenBank/DDBJ databases">
        <authorList>
            <person name="Arias E."/>
        </authorList>
    </citation>
    <scope>NUCLEOTIDE SEQUENCE [LARGE SCALE GENOMIC DNA]</scope>
    <source>
        <strain evidence="12 13">FAM 25317</strain>
    </source>
</reference>
<dbReference type="EC" id="3.4.23.36" evidence="9"/>
<comment type="catalytic activity">
    <reaction evidence="9 10">
        <text>Release of signal peptides from bacterial membrane prolipoproteins. Hydrolyzes -Xaa-Yaa-Zaa-|-(S,diacylglyceryl)Cys-, in which Xaa is hydrophobic (preferably Leu), and Yaa (Ala or Ser) and Zaa (Gly or Ala) have small, neutral side chains.</text>
        <dbReference type="EC" id="3.4.23.36"/>
    </reaction>
</comment>
<evidence type="ECO:0000313" key="13">
    <source>
        <dbReference type="Proteomes" id="UP001625389"/>
    </source>
</evidence>
<evidence type="ECO:0000256" key="3">
    <source>
        <dbReference type="ARBA" id="ARBA00022670"/>
    </source>
</evidence>
<keyword evidence="2 9" id="KW-1003">Cell membrane</keyword>
<dbReference type="GO" id="GO:0004190">
    <property type="term" value="F:aspartic-type endopeptidase activity"/>
    <property type="evidence" value="ECO:0007669"/>
    <property type="project" value="UniProtKB-EC"/>
</dbReference>
<feature type="transmembrane region" description="Helical" evidence="9">
    <location>
        <begin position="83"/>
        <end position="101"/>
    </location>
</feature>
<protein>
    <recommendedName>
        <fullName evidence="9">Lipoprotein signal peptidase</fullName>
        <ecNumber evidence="9">3.4.23.36</ecNumber>
    </recommendedName>
    <alternativeName>
        <fullName evidence="9">Prolipoprotein signal peptidase</fullName>
    </alternativeName>
    <alternativeName>
        <fullName evidence="9">Signal peptidase II</fullName>
        <shortName evidence="9">SPase II</shortName>
    </alternativeName>
</protein>
<evidence type="ECO:0000256" key="6">
    <source>
        <dbReference type="ARBA" id="ARBA00022801"/>
    </source>
</evidence>
<keyword evidence="3 9" id="KW-0645">Protease</keyword>
<keyword evidence="6 9" id="KW-0378">Hydrolase</keyword>
<evidence type="ECO:0000256" key="7">
    <source>
        <dbReference type="ARBA" id="ARBA00022989"/>
    </source>
</evidence>
<dbReference type="PROSITE" id="PS00855">
    <property type="entry name" value="SPASE_II"/>
    <property type="match status" value="1"/>
</dbReference>
<keyword evidence="13" id="KW-1185">Reference proteome</keyword>
<keyword evidence="8 9" id="KW-0472">Membrane</keyword>
<sequence>MLYLILMAVVVGCDQLLKSWITTHLALQQVQNLIPNLLSLTYLRNNGAAWSILEGKQLFFLILTPLVILVLAYLLFKARHEQRLYALGLSFMIAGALGNFIDRLRFGYVVDMLQLDFINFPIFNLADSALTIGVILVFIYLIFFADEKE</sequence>
<dbReference type="Pfam" id="PF01252">
    <property type="entry name" value="Peptidase_A8"/>
    <property type="match status" value="1"/>
</dbReference>
<dbReference type="PANTHER" id="PTHR33695">
    <property type="entry name" value="LIPOPROTEIN SIGNAL PEPTIDASE"/>
    <property type="match status" value="1"/>
</dbReference>
<gene>
    <name evidence="9 12" type="primary">lspA</name>
    <name evidence="12" type="ORF">ACEN34_04910</name>
</gene>
<keyword evidence="4 9" id="KW-0812">Transmembrane</keyword>
<evidence type="ECO:0000256" key="5">
    <source>
        <dbReference type="ARBA" id="ARBA00022750"/>
    </source>
</evidence>
<evidence type="ECO:0000256" key="1">
    <source>
        <dbReference type="ARBA" id="ARBA00006139"/>
    </source>
</evidence>
<feature type="transmembrane region" description="Helical" evidence="9">
    <location>
        <begin position="121"/>
        <end position="143"/>
    </location>
</feature>